<dbReference type="EMBL" id="JALLAZ020000184">
    <property type="protein sequence ID" value="KAL3801553.1"/>
    <property type="molecule type" value="Genomic_DNA"/>
</dbReference>
<keyword evidence="3" id="KW-1185">Reference proteome</keyword>
<feature type="compositionally biased region" description="Basic residues" evidence="1">
    <location>
        <begin position="462"/>
        <end position="474"/>
    </location>
</feature>
<dbReference type="Proteomes" id="UP001530315">
    <property type="component" value="Unassembled WGS sequence"/>
</dbReference>
<dbReference type="InterPro" id="IPR036322">
    <property type="entry name" value="WD40_repeat_dom_sf"/>
</dbReference>
<comment type="caution">
    <text evidence="2">The sequence shown here is derived from an EMBL/GenBank/DDBJ whole genome shotgun (WGS) entry which is preliminary data.</text>
</comment>
<dbReference type="AlphaFoldDB" id="A0ABD3QND8"/>
<evidence type="ECO:0000256" key="1">
    <source>
        <dbReference type="SAM" id="MobiDB-lite"/>
    </source>
</evidence>
<gene>
    <name evidence="2" type="ORF">ACHAW5_005064</name>
</gene>
<reference evidence="2 3" key="1">
    <citation type="submission" date="2024-10" db="EMBL/GenBank/DDBJ databases">
        <title>Updated reference genomes for cyclostephanoid diatoms.</title>
        <authorList>
            <person name="Roberts W.R."/>
            <person name="Alverson A.J."/>
        </authorList>
    </citation>
    <scope>NUCLEOTIDE SEQUENCE [LARGE SCALE GENOMIC DNA]</scope>
    <source>
        <strain evidence="2 3">AJA276-08</strain>
    </source>
</reference>
<dbReference type="PANTHER" id="PTHR44675">
    <property type="entry name" value="PAK1 INTERACTING PROTEIN 1"/>
    <property type="match status" value="1"/>
</dbReference>
<dbReference type="Pfam" id="PF00400">
    <property type="entry name" value="WD40"/>
    <property type="match status" value="1"/>
</dbReference>
<feature type="compositionally biased region" description="Basic and acidic residues" evidence="1">
    <location>
        <begin position="24"/>
        <end position="37"/>
    </location>
</feature>
<dbReference type="SMART" id="SM00320">
    <property type="entry name" value="WD40"/>
    <property type="match status" value="2"/>
</dbReference>
<dbReference type="InterPro" id="IPR001680">
    <property type="entry name" value="WD40_rpt"/>
</dbReference>
<feature type="compositionally biased region" description="Low complexity" evidence="1">
    <location>
        <begin position="142"/>
        <end position="154"/>
    </location>
</feature>
<dbReference type="InterPro" id="IPR051959">
    <property type="entry name" value="PAK1-Kinase_Regulator"/>
</dbReference>
<dbReference type="Gene3D" id="2.130.10.10">
    <property type="entry name" value="YVTN repeat-like/Quinoprotein amine dehydrogenase"/>
    <property type="match status" value="2"/>
</dbReference>
<dbReference type="SUPFAM" id="SSF50978">
    <property type="entry name" value="WD40 repeat-like"/>
    <property type="match status" value="1"/>
</dbReference>
<organism evidence="2 3">
    <name type="scientific">Stephanodiscus triporus</name>
    <dbReference type="NCBI Taxonomy" id="2934178"/>
    <lineage>
        <taxon>Eukaryota</taxon>
        <taxon>Sar</taxon>
        <taxon>Stramenopiles</taxon>
        <taxon>Ochrophyta</taxon>
        <taxon>Bacillariophyta</taxon>
        <taxon>Coscinodiscophyceae</taxon>
        <taxon>Thalassiosirophycidae</taxon>
        <taxon>Stephanodiscales</taxon>
        <taxon>Stephanodiscaceae</taxon>
        <taxon>Stephanodiscus</taxon>
    </lineage>
</organism>
<sequence>MKKKDPVIRALPISSAHTTRTRREKNDTETGNGKEHIIASMSNDFGRDDDDNRRRRRMPSRLVVVAGTYDGVLAGWDTAAGVNDANDAKAGAAAEDEKEKKKRGVIEMMRPIRRGDNDGRHLKMTFAMAAHEGSVRCIDVASSSSSSSSSSYSSPAGDNEAKNRVVIGPGALLSGGHDESINVYDLRKRSQSGELRTPADLGTPLCCSFAPPSNHLVVVDDDDDASTAAAATHAVVGTSSGKIVIYRRRDWSVQHVLSGHDPNGGVVCIAVHPTGRMALSGGGGDGRLILWDLVKGRLAYVHKVRSSSRNNLGGRNNNGGGNNRRREAIEHVVWSGDGSRYAYCHGSKIVARDASTGEDLLDVDMSPCPRVNQLAFVGGPGGTFLAAACDDGGLPLLQVGELFDDDDDEASGGGREGEEEEEDAGRRTRRAIMAIEPEEGRNELNAEAIERARKLVGQAKEHQKRKKQKLSKKL</sequence>
<dbReference type="InterPro" id="IPR015943">
    <property type="entry name" value="WD40/YVTN_repeat-like_dom_sf"/>
</dbReference>
<evidence type="ECO:0008006" key="4">
    <source>
        <dbReference type="Google" id="ProtNLM"/>
    </source>
</evidence>
<name>A0ABD3QND8_9STRA</name>
<protein>
    <recommendedName>
        <fullName evidence="4">Guanine nucleotide-binding protein subunit beta-like protein</fullName>
    </recommendedName>
</protein>
<feature type="region of interest" description="Disordered" evidence="1">
    <location>
        <begin position="455"/>
        <end position="474"/>
    </location>
</feature>
<evidence type="ECO:0000313" key="3">
    <source>
        <dbReference type="Proteomes" id="UP001530315"/>
    </source>
</evidence>
<dbReference type="PANTHER" id="PTHR44675:SF1">
    <property type="entry name" value="P21-ACTIVATED PROTEIN KINASE-INTERACTING PROTEIN 1"/>
    <property type="match status" value="1"/>
</dbReference>
<evidence type="ECO:0000313" key="2">
    <source>
        <dbReference type="EMBL" id="KAL3801553.1"/>
    </source>
</evidence>
<feature type="region of interest" description="Disordered" evidence="1">
    <location>
        <begin position="141"/>
        <end position="162"/>
    </location>
</feature>
<proteinExistence type="predicted"/>
<feature type="region of interest" description="Disordered" evidence="1">
    <location>
        <begin position="404"/>
        <end position="445"/>
    </location>
</feature>
<feature type="region of interest" description="Disordered" evidence="1">
    <location>
        <begin position="1"/>
        <end position="53"/>
    </location>
</feature>
<accession>A0ABD3QND8</accession>